<gene>
    <name evidence="2" type="ORF">BLA60_39505</name>
</gene>
<dbReference type="AlphaFoldDB" id="A0A7Z0WG89"/>
<accession>A0A7Z0WG89</accession>
<proteinExistence type="predicted"/>
<dbReference type="EMBL" id="MSIF01000039">
    <property type="protein sequence ID" value="OLF04710.1"/>
    <property type="molecule type" value="Genomic_DNA"/>
</dbReference>
<name>A0A7Z0WG89_9PSEU</name>
<protein>
    <submittedName>
        <fullName evidence="2">Uncharacterized protein</fullName>
    </submittedName>
</protein>
<dbReference type="RefSeq" id="WP_075138223.1">
    <property type="nucleotide sequence ID" value="NZ_MSIF01000039.1"/>
</dbReference>
<sequence length="115" mass="12657">MAAKKTETLTTKQIAEALGTTPRELRVFLRASSDYQGVGSGKRYAFETKDVGPMKTRFETWRKERDEAKAAAKEAAAKVEEPAPADDDEVEEITEAEEAPKPQARRATTRKTAAA</sequence>
<feature type="region of interest" description="Disordered" evidence="1">
    <location>
        <begin position="65"/>
        <end position="115"/>
    </location>
</feature>
<evidence type="ECO:0000313" key="2">
    <source>
        <dbReference type="EMBL" id="OLF04710.1"/>
    </source>
</evidence>
<feature type="compositionally biased region" description="Acidic residues" evidence="1">
    <location>
        <begin position="83"/>
        <end position="97"/>
    </location>
</feature>
<evidence type="ECO:0000256" key="1">
    <source>
        <dbReference type="SAM" id="MobiDB-lite"/>
    </source>
</evidence>
<reference evidence="2 3" key="1">
    <citation type="submission" date="2016-12" db="EMBL/GenBank/DDBJ databases">
        <title>The draft genome sequence of Actinophytocola xinjiangensis.</title>
        <authorList>
            <person name="Wang W."/>
            <person name="Yuan L."/>
        </authorList>
    </citation>
    <scope>NUCLEOTIDE SEQUENCE [LARGE SCALE GENOMIC DNA]</scope>
    <source>
        <strain evidence="2 3">CGMCC 4.4663</strain>
    </source>
</reference>
<keyword evidence="3" id="KW-1185">Reference proteome</keyword>
<evidence type="ECO:0000313" key="3">
    <source>
        <dbReference type="Proteomes" id="UP000185696"/>
    </source>
</evidence>
<dbReference type="Proteomes" id="UP000185696">
    <property type="component" value="Unassembled WGS sequence"/>
</dbReference>
<organism evidence="2 3">
    <name type="scientific">Actinophytocola xinjiangensis</name>
    <dbReference type="NCBI Taxonomy" id="485602"/>
    <lineage>
        <taxon>Bacteria</taxon>
        <taxon>Bacillati</taxon>
        <taxon>Actinomycetota</taxon>
        <taxon>Actinomycetes</taxon>
        <taxon>Pseudonocardiales</taxon>
        <taxon>Pseudonocardiaceae</taxon>
    </lineage>
</organism>
<feature type="compositionally biased region" description="Basic and acidic residues" evidence="1">
    <location>
        <begin position="65"/>
        <end position="81"/>
    </location>
</feature>
<comment type="caution">
    <text evidence="2">The sequence shown here is derived from an EMBL/GenBank/DDBJ whole genome shotgun (WGS) entry which is preliminary data.</text>
</comment>